<gene>
    <name evidence="1" type="ORF">Q4436_03070</name>
</gene>
<evidence type="ECO:0000313" key="2">
    <source>
        <dbReference type="Proteomes" id="UP001169713"/>
    </source>
</evidence>
<reference evidence="1" key="1">
    <citation type="submission" date="2023-07" db="EMBL/GenBank/DDBJ databases">
        <title>Whole Genome Sequencing of Colonoscopy isolates.</title>
        <authorList>
            <person name="Surve S.V."/>
            <person name="Valls R.A."/>
            <person name="Barrak K.E."/>
            <person name="Gardner T.B."/>
            <person name="O'Toole G.A."/>
        </authorList>
    </citation>
    <scope>NUCLEOTIDE SEQUENCE</scope>
    <source>
        <strain evidence="1">GP0003</strain>
    </source>
</reference>
<accession>A0ABD4ZZY0</accession>
<dbReference type="InterPro" id="IPR032358">
    <property type="entry name" value="DUF4867"/>
</dbReference>
<dbReference type="RefSeq" id="WP_262333715.1">
    <property type="nucleotide sequence ID" value="NZ_JANZQG010000004.1"/>
</dbReference>
<organism evidence="1 2">
    <name type="scientific">Lactobacillus paragasseri</name>
    <dbReference type="NCBI Taxonomy" id="2107999"/>
    <lineage>
        <taxon>Bacteria</taxon>
        <taxon>Bacillati</taxon>
        <taxon>Bacillota</taxon>
        <taxon>Bacilli</taxon>
        <taxon>Lactobacillales</taxon>
        <taxon>Lactobacillaceae</taxon>
        <taxon>Lactobacillus</taxon>
    </lineage>
</organism>
<dbReference type="Proteomes" id="UP001169713">
    <property type="component" value="Unassembled WGS sequence"/>
</dbReference>
<evidence type="ECO:0000313" key="1">
    <source>
        <dbReference type="EMBL" id="MDO6361104.1"/>
    </source>
</evidence>
<proteinExistence type="predicted"/>
<name>A0ABD4ZZY0_9LACO</name>
<protein>
    <submittedName>
        <fullName evidence="1">DUF4867 family protein</fullName>
    </submittedName>
</protein>
<dbReference type="AlphaFoldDB" id="A0ABD4ZZY0"/>
<comment type="caution">
    <text evidence="1">The sequence shown here is derived from an EMBL/GenBank/DDBJ whole genome shotgun (WGS) entry which is preliminary data.</text>
</comment>
<dbReference type="Pfam" id="PF16161">
    <property type="entry name" value="DUF4867"/>
    <property type="match status" value="1"/>
</dbReference>
<dbReference type="EMBL" id="JAUONS010000001">
    <property type="protein sequence ID" value="MDO6361104.1"/>
    <property type="molecule type" value="Genomic_DNA"/>
</dbReference>
<sequence length="227" mass="25740">MSKLEEFRKANPQYKILTLDDPSFKEYGVLYTNDFNLDDVYKVMEKVPIPETGMKYIANIPELADTYTMLAVKRDIFGEIPIDAGVTLGHSDTFTAFEYHQCSEVNIMLDDVLMVLGKRETLEEKHFVDPNTEARMFYMPKGTIVELYNDTLHYAPIQITKKGYKVIVAVIHGTNAVLPEGVKSLLNPRVVKCGKFQVVHPSRKDKIEQGYQVGLSGDVIKTTPLDE</sequence>